<dbReference type="Gene3D" id="3.90.1470.20">
    <property type="match status" value="1"/>
</dbReference>
<protein>
    <recommendedName>
        <fullName evidence="2">Haloacid dehalogenase-like hydrolase</fullName>
    </recommendedName>
</protein>
<gene>
    <name evidence="1" type="ORF">METZ01_LOCUS463502</name>
</gene>
<reference evidence="1" key="1">
    <citation type="submission" date="2018-05" db="EMBL/GenBank/DDBJ databases">
        <authorList>
            <person name="Lanie J.A."/>
            <person name="Ng W.-L."/>
            <person name="Kazmierczak K.M."/>
            <person name="Andrzejewski T.M."/>
            <person name="Davidsen T.M."/>
            <person name="Wayne K.J."/>
            <person name="Tettelin H."/>
            <person name="Glass J.I."/>
            <person name="Rusch D."/>
            <person name="Podicherti R."/>
            <person name="Tsui H.-C.T."/>
            <person name="Winkler M.E."/>
        </authorList>
    </citation>
    <scope>NUCLEOTIDE SEQUENCE</scope>
</reference>
<evidence type="ECO:0008006" key="2">
    <source>
        <dbReference type="Google" id="ProtNLM"/>
    </source>
</evidence>
<evidence type="ECO:0000313" key="1">
    <source>
        <dbReference type="EMBL" id="SVE10648.1"/>
    </source>
</evidence>
<name>A0A383AU26_9ZZZZ</name>
<feature type="non-terminal residue" evidence="1">
    <location>
        <position position="230"/>
    </location>
</feature>
<dbReference type="AlphaFoldDB" id="A0A383AU26"/>
<dbReference type="SUPFAM" id="SSF56784">
    <property type="entry name" value="HAD-like"/>
    <property type="match status" value="1"/>
</dbReference>
<dbReference type="EMBL" id="UINC01194522">
    <property type="protein sequence ID" value="SVE10648.1"/>
    <property type="molecule type" value="Genomic_DNA"/>
</dbReference>
<dbReference type="InterPro" id="IPR036412">
    <property type="entry name" value="HAD-like_sf"/>
</dbReference>
<organism evidence="1">
    <name type="scientific">marine metagenome</name>
    <dbReference type="NCBI Taxonomy" id="408172"/>
    <lineage>
        <taxon>unclassified sequences</taxon>
        <taxon>metagenomes</taxon>
        <taxon>ecological metagenomes</taxon>
    </lineage>
</organism>
<dbReference type="Gene3D" id="3.40.50.1000">
    <property type="entry name" value="HAD superfamily/HAD-like"/>
    <property type="match status" value="1"/>
</dbReference>
<proteinExistence type="predicted"/>
<accession>A0A383AU26</accession>
<sequence>MFVGLDFDNTIADYGSLFTKVAIQSDLIEKSWNGSKKELKEFILNKTNGEESWMELQGKVYGEFMSEAEIMPGVINFLMHCKRWKVPVCIVSHKTEYGHFDSKKIPLRDEAKKWMKKKGLFNKNFMPINPRDVFFADTRKQKIKRIVESGCTHFVDDLIEVFQEPEFPNRIIKILFSSEENNFPNLSVYDNWAEIRYAILGKEDLGAIRFLVKALKGAFPDSIELLEGGD</sequence>
<dbReference type="InterPro" id="IPR023214">
    <property type="entry name" value="HAD_sf"/>
</dbReference>